<dbReference type="EMBL" id="CP051170">
    <property type="protein sequence ID" value="QOK98768.1"/>
    <property type="molecule type" value="Genomic_DNA"/>
</dbReference>
<dbReference type="AlphaFoldDB" id="A0AA92K683"/>
<gene>
    <name evidence="1" type="ORF">HF909_20285</name>
</gene>
<evidence type="ECO:0000313" key="2">
    <source>
        <dbReference type="Proteomes" id="UP000593970"/>
    </source>
</evidence>
<protein>
    <submittedName>
        <fullName evidence="1">ParB N-terminal domain-containing protein</fullName>
    </submittedName>
</protein>
<sequence length="149" mass="16425">MQADLAYCVALRPTAFFMPSEEVDADHVRRLADAIRATGLWTTPIPIERDTGIVMDGNHRIRAAALLGLHHLPCVLLDYADPRVSVTHWESGAPFSVASIRQRIVAERRLFPYKTTRHRFAPALPCTEIPLTVLGTTHGAHGARIAVLA</sequence>
<geneLocation type="plasmid" evidence="1 2">
    <name>pUW774mp</name>
</geneLocation>
<reference evidence="2" key="1">
    <citation type="submission" date="2020-04" db="EMBL/GenBank/DDBJ databases">
        <title>Ralstonia solanacearum UW576, UW763, UW773, and UW774.</title>
        <authorList>
            <person name="Steidl O."/>
            <person name="Truchon A."/>
            <person name="Allen C."/>
        </authorList>
    </citation>
    <scope>NUCLEOTIDE SEQUENCE [LARGE SCALE GENOMIC DNA]</scope>
    <source>
        <strain evidence="2">UW774</strain>
        <plasmid evidence="2">pUW774mp</plasmid>
    </source>
</reference>
<proteinExistence type="predicted"/>
<dbReference type="Proteomes" id="UP000593970">
    <property type="component" value="Plasmid pUW774mp"/>
</dbReference>
<keyword evidence="1" id="KW-0614">Plasmid</keyword>
<organism evidence="1 2">
    <name type="scientific">Ralstonia solanacearum</name>
    <name type="common">Pseudomonas solanacearum</name>
    <dbReference type="NCBI Taxonomy" id="305"/>
    <lineage>
        <taxon>Bacteria</taxon>
        <taxon>Pseudomonadati</taxon>
        <taxon>Pseudomonadota</taxon>
        <taxon>Betaproteobacteria</taxon>
        <taxon>Burkholderiales</taxon>
        <taxon>Burkholderiaceae</taxon>
        <taxon>Ralstonia</taxon>
        <taxon>Ralstonia solanacearum species complex</taxon>
    </lineage>
</organism>
<dbReference type="CDD" id="cd16400">
    <property type="entry name" value="ParB_Srx_like_nuclease"/>
    <property type="match status" value="1"/>
</dbReference>
<dbReference type="InterPro" id="IPR036086">
    <property type="entry name" value="ParB/Sulfiredoxin_sf"/>
</dbReference>
<dbReference type="SUPFAM" id="SSF110849">
    <property type="entry name" value="ParB/Sulfiredoxin"/>
    <property type="match status" value="1"/>
</dbReference>
<accession>A0AA92K683</accession>
<name>A0AA92K683_RALSL</name>
<evidence type="ECO:0000313" key="1">
    <source>
        <dbReference type="EMBL" id="QOK98768.1"/>
    </source>
</evidence>
<dbReference type="Gene3D" id="3.90.1530.10">
    <property type="entry name" value="Conserved hypothetical protein from pyrococcus furiosus pfu- 392566-001, ParB domain"/>
    <property type="match status" value="1"/>
</dbReference>